<proteinExistence type="predicted"/>
<dbReference type="EMBL" id="LAZR01022339">
    <property type="protein sequence ID" value="KKL82195.1"/>
    <property type="molecule type" value="Genomic_DNA"/>
</dbReference>
<protein>
    <submittedName>
        <fullName evidence="1">Uncharacterized protein</fullName>
    </submittedName>
</protein>
<sequence length="84" mass="9595">MKITKLKDPTLYDLFDLLGIGCEDGRTTVQVESILRDKDGGFLVGIHQEDERETITALTFDERLLDLVDSRSAENIRRRLGEQD</sequence>
<evidence type="ECO:0000313" key="1">
    <source>
        <dbReference type="EMBL" id="KKL82195.1"/>
    </source>
</evidence>
<accession>A0A0F9HKH0</accession>
<dbReference type="AlphaFoldDB" id="A0A0F9HKH0"/>
<organism evidence="1">
    <name type="scientific">marine sediment metagenome</name>
    <dbReference type="NCBI Taxonomy" id="412755"/>
    <lineage>
        <taxon>unclassified sequences</taxon>
        <taxon>metagenomes</taxon>
        <taxon>ecological metagenomes</taxon>
    </lineage>
</organism>
<name>A0A0F9HKH0_9ZZZZ</name>
<reference evidence="1" key="1">
    <citation type="journal article" date="2015" name="Nature">
        <title>Complex archaea that bridge the gap between prokaryotes and eukaryotes.</title>
        <authorList>
            <person name="Spang A."/>
            <person name="Saw J.H."/>
            <person name="Jorgensen S.L."/>
            <person name="Zaremba-Niedzwiedzka K."/>
            <person name="Martijn J."/>
            <person name="Lind A.E."/>
            <person name="van Eijk R."/>
            <person name="Schleper C."/>
            <person name="Guy L."/>
            <person name="Ettema T.J."/>
        </authorList>
    </citation>
    <scope>NUCLEOTIDE SEQUENCE</scope>
</reference>
<gene>
    <name evidence="1" type="ORF">LCGC14_1987180</name>
</gene>
<comment type="caution">
    <text evidence="1">The sequence shown here is derived from an EMBL/GenBank/DDBJ whole genome shotgun (WGS) entry which is preliminary data.</text>
</comment>